<dbReference type="Gene3D" id="3.20.20.70">
    <property type="entry name" value="Aldolase class I"/>
    <property type="match status" value="1"/>
</dbReference>
<proteinExistence type="predicted"/>
<dbReference type="GO" id="GO:0018580">
    <property type="term" value="F:nitronate monooxygenase activity"/>
    <property type="evidence" value="ECO:0007669"/>
    <property type="project" value="InterPro"/>
</dbReference>
<dbReference type="GO" id="GO:0051213">
    <property type="term" value="F:dioxygenase activity"/>
    <property type="evidence" value="ECO:0007669"/>
    <property type="project" value="UniProtKB-KW"/>
</dbReference>
<dbReference type="CDD" id="cd04730">
    <property type="entry name" value="NPD_like"/>
    <property type="match status" value="1"/>
</dbReference>
<dbReference type="RefSeq" id="WP_243144886.1">
    <property type="nucleotide sequence ID" value="NZ_BLJE01000002.1"/>
</dbReference>
<protein>
    <submittedName>
        <fullName evidence="4">2-nitropropane dioxygenase</fullName>
    </submittedName>
</protein>
<accession>A0A6N6JG43</accession>
<dbReference type="PANTHER" id="PTHR32332">
    <property type="entry name" value="2-NITROPROPANE DIOXYGENASE"/>
    <property type="match status" value="1"/>
</dbReference>
<reference evidence="4 5" key="1">
    <citation type="submission" date="2019-12" db="EMBL/GenBank/DDBJ databases">
        <title>Litoreibacter badius sp. nov., a novel bacteriochlorophyll a-containing bacterium in the genus Litoreibacter.</title>
        <authorList>
            <person name="Kanamuro M."/>
            <person name="Takabe Y."/>
            <person name="Mori K."/>
            <person name="Takaichi S."/>
            <person name="Hanada S."/>
        </authorList>
    </citation>
    <scope>NUCLEOTIDE SEQUENCE [LARGE SCALE GENOMIC DNA]</scope>
    <source>
        <strain evidence="4 5">K6</strain>
    </source>
</reference>
<keyword evidence="5" id="KW-1185">Reference proteome</keyword>
<dbReference type="EMBL" id="BLJE01000002">
    <property type="protein sequence ID" value="GFE64937.1"/>
    <property type="molecule type" value="Genomic_DNA"/>
</dbReference>
<dbReference type="InterPro" id="IPR013785">
    <property type="entry name" value="Aldolase_TIM"/>
</dbReference>
<dbReference type="SUPFAM" id="SSF51412">
    <property type="entry name" value="Inosine monophosphate dehydrogenase (IMPDH)"/>
    <property type="match status" value="1"/>
</dbReference>
<dbReference type="InterPro" id="IPR004136">
    <property type="entry name" value="NMO"/>
</dbReference>
<evidence type="ECO:0000256" key="1">
    <source>
        <dbReference type="ARBA" id="ARBA00022630"/>
    </source>
</evidence>
<keyword evidence="1" id="KW-0285">Flavoprotein</keyword>
<comment type="caution">
    <text evidence="4">The sequence shown here is derived from an EMBL/GenBank/DDBJ whole genome shotgun (WGS) entry which is preliminary data.</text>
</comment>
<gene>
    <name evidence="4" type="ORF">KIN_20110</name>
</gene>
<keyword evidence="3" id="KW-0560">Oxidoreductase</keyword>
<dbReference type="PANTHER" id="PTHR32332:SF20">
    <property type="entry name" value="2-NITROPROPANE DIOXYGENASE-LIKE PROTEIN"/>
    <property type="match status" value="1"/>
</dbReference>
<keyword evidence="2" id="KW-0288">FMN</keyword>
<dbReference type="Pfam" id="PF03060">
    <property type="entry name" value="NMO"/>
    <property type="match status" value="2"/>
</dbReference>
<keyword evidence="4" id="KW-0223">Dioxygenase</keyword>
<evidence type="ECO:0000256" key="3">
    <source>
        <dbReference type="ARBA" id="ARBA00023002"/>
    </source>
</evidence>
<evidence type="ECO:0000313" key="5">
    <source>
        <dbReference type="Proteomes" id="UP000436822"/>
    </source>
</evidence>
<organism evidence="4 5">
    <name type="scientific">Litoreibacter roseus</name>
    <dbReference type="NCBI Taxonomy" id="2601869"/>
    <lineage>
        <taxon>Bacteria</taxon>
        <taxon>Pseudomonadati</taxon>
        <taxon>Pseudomonadota</taxon>
        <taxon>Alphaproteobacteria</taxon>
        <taxon>Rhodobacterales</taxon>
        <taxon>Roseobacteraceae</taxon>
        <taxon>Litoreibacter</taxon>
    </lineage>
</organism>
<dbReference type="Proteomes" id="UP000436822">
    <property type="component" value="Unassembled WGS sequence"/>
</dbReference>
<name>A0A6N6JG43_9RHOB</name>
<dbReference type="AlphaFoldDB" id="A0A6N6JG43"/>
<evidence type="ECO:0000256" key="2">
    <source>
        <dbReference type="ARBA" id="ARBA00022643"/>
    </source>
</evidence>
<sequence length="344" mass="36688">MTQITTRFTDQFGTRYPFAQAGMAFAGERPELAVAVSKAGGIGSIGVGFMPGDELRRTIGTIRDATDAPFNINFITCFGNDEQVKVAAEEKVPVVSFHWGDPPEDQLKRLKDAGCSIWIQVGSVEDGERAVSLGADVIVAQGWEAGGHNYGGMGTLALVPEMVDKVGDRALVLAAGGIADARTAAAALVLGADGVWVGTRLVASSEAYVHPEHHVRLVTAHGADTTRSGVFGPEMPDFNPMRLLKVRVTEEFEGRLADVPTAREEEPIIGETVFLGQPHTKRRFDVILPTPETSGDFEEMAWLAGQGVGQVKEIKPAAQIVDDMMIGAEYILARMGAGLKTAAE</sequence>
<evidence type="ECO:0000313" key="4">
    <source>
        <dbReference type="EMBL" id="GFE64937.1"/>
    </source>
</evidence>